<dbReference type="RefSeq" id="WP_209873485.1">
    <property type="nucleotide sequence ID" value="NZ_JAGGLV010000007.1"/>
</dbReference>
<comment type="caution">
    <text evidence="1">The sequence shown here is derived from an EMBL/GenBank/DDBJ whole genome shotgun (WGS) entry which is preliminary data.</text>
</comment>
<evidence type="ECO:0008006" key="3">
    <source>
        <dbReference type="Google" id="ProtNLM"/>
    </source>
</evidence>
<gene>
    <name evidence="1" type="ORF">J2Z70_002667</name>
</gene>
<sequence length="332" mass="38324">MATTVNNAFSEFMKNYVNLDSDETLIARGSRDWLIKQIDNFDSQDGFLKLYNDIDIYFGSFARRTKIRELDDIDLMIGLGGQGSTYSEDYFGKIEIIVPSSASDLYSLCHEDSDKLNSRKVINRFIRGLKNVPQYEKADIKRNNEAATLKLKTYSWVFDIVPCFFTSNDSFGRTYYIIPDGKGNWKKTDPRKDRDNVTRINQKHNGNVMNVIRLIKYWNKRATMPTMGSYLLECLLLSYFDNNTNVSSFIDLEIPGVFLHIYTAIFNDVQDPKNIQGNLNQLSHEDKQKISNRAYADYTKALEARKAENEGDHALSIRKWGEIFGSNFPKYS</sequence>
<evidence type="ECO:0000313" key="2">
    <source>
        <dbReference type="Proteomes" id="UP000773462"/>
    </source>
</evidence>
<dbReference type="Gene3D" id="3.30.460.90">
    <property type="match status" value="1"/>
</dbReference>
<dbReference type="Proteomes" id="UP000773462">
    <property type="component" value="Unassembled WGS sequence"/>
</dbReference>
<organism evidence="1 2">
    <name type="scientific">Paenibacillus silagei</name>
    <dbReference type="NCBI Taxonomy" id="1670801"/>
    <lineage>
        <taxon>Bacteria</taxon>
        <taxon>Bacillati</taxon>
        <taxon>Bacillota</taxon>
        <taxon>Bacilli</taxon>
        <taxon>Bacillales</taxon>
        <taxon>Paenibacillaceae</taxon>
        <taxon>Paenibacillus</taxon>
    </lineage>
</organism>
<name>A0ABS4NR40_9BACL</name>
<evidence type="ECO:0000313" key="1">
    <source>
        <dbReference type="EMBL" id="MBP2112513.1"/>
    </source>
</evidence>
<reference evidence="1 2" key="1">
    <citation type="submission" date="2021-03" db="EMBL/GenBank/DDBJ databases">
        <title>Genomic Encyclopedia of Type Strains, Phase IV (KMG-IV): sequencing the most valuable type-strain genomes for metagenomic binning, comparative biology and taxonomic classification.</title>
        <authorList>
            <person name="Goeker M."/>
        </authorList>
    </citation>
    <scope>NUCLEOTIDE SEQUENCE [LARGE SCALE GENOMIC DNA]</scope>
    <source>
        <strain evidence="1 2">DSM 101953</strain>
    </source>
</reference>
<protein>
    <recommendedName>
        <fullName evidence="3">Nucleotidyltransferase</fullName>
    </recommendedName>
</protein>
<proteinExistence type="predicted"/>
<accession>A0ABS4NR40</accession>
<dbReference type="EMBL" id="JAGGLV010000007">
    <property type="protein sequence ID" value="MBP2112513.1"/>
    <property type="molecule type" value="Genomic_DNA"/>
</dbReference>
<keyword evidence="2" id="KW-1185">Reference proteome</keyword>